<protein>
    <recommendedName>
        <fullName evidence="4">Nuclear transport factor 2 family protein</fullName>
    </recommendedName>
</protein>
<evidence type="ECO:0008006" key="4">
    <source>
        <dbReference type="Google" id="ProtNLM"/>
    </source>
</evidence>
<dbReference type="RefSeq" id="WP_169659581.1">
    <property type="nucleotide sequence ID" value="NZ_JABANE010000095.1"/>
</dbReference>
<sequence>MMKALSNILIALILGLFAIQSSFAQSKKDVEKLIENAVENRRSKNPVAELHQAMDNFSESAIINMTYVSMDEKKHKKVLKKTEYQTIYENMYKENIRRDYELEVHDIQVRKNTAVAVFSLDYTLINNANGKVMSKGTEFIVSTLIAKESAWKFLELNITDVESEKYQGTCSCEVLSNDKTGNVVARVVSPKGDHFQRDVHSVYRKKVKGRDLFMVQGVKFEWTENLEVYVLDQDLKPLHLLDNAKNHEQVVQKIIAYLYKDECFGLKVQ</sequence>
<comment type="caution">
    <text evidence="2">The sequence shown here is derived from an EMBL/GenBank/DDBJ whole genome shotgun (WGS) entry which is preliminary data.</text>
</comment>
<feature type="signal peptide" evidence="1">
    <location>
        <begin position="1"/>
        <end position="24"/>
    </location>
</feature>
<evidence type="ECO:0000256" key="1">
    <source>
        <dbReference type="SAM" id="SignalP"/>
    </source>
</evidence>
<keyword evidence="3" id="KW-1185">Reference proteome</keyword>
<proteinExistence type="predicted"/>
<organism evidence="2 3">
    <name type="scientific">Flammeovirga aprica JL-4</name>
    <dbReference type="NCBI Taxonomy" id="694437"/>
    <lineage>
        <taxon>Bacteria</taxon>
        <taxon>Pseudomonadati</taxon>
        <taxon>Bacteroidota</taxon>
        <taxon>Cytophagia</taxon>
        <taxon>Cytophagales</taxon>
        <taxon>Flammeovirgaceae</taxon>
        <taxon>Flammeovirga</taxon>
    </lineage>
</organism>
<gene>
    <name evidence="2" type="ORF">HHU12_25590</name>
</gene>
<name>A0A7X9XC44_9BACT</name>
<dbReference type="Proteomes" id="UP000576082">
    <property type="component" value="Unassembled WGS sequence"/>
</dbReference>
<dbReference type="AlphaFoldDB" id="A0A7X9XC44"/>
<accession>A0A7X9XC44</accession>
<dbReference type="EMBL" id="JABANE010000095">
    <property type="protein sequence ID" value="NME71365.1"/>
    <property type="molecule type" value="Genomic_DNA"/>
</dbReference>
<keyword evidence="1" id="KW-0732">Signal</keyword>
<evidence type="ECO:0000313" key="2">
    <source>
        <dbReference type="EMBL" id="NME71365.1"/>
    </source>
</evidence>
<reference evidence="2 3" key="1">
    <citation type="submission" date="2020-04" db="EMBL/GenBank/DDBJ databases">
        <title>Flammeovirga sp. SR4, a novel species isolated from seawater.</title>
        <authorList>
            <person name="Wang X."/>
        </authorList>
    </citation>
    <scope>NUCLEOTIDE SEQUENCE [LARGE SCALE GENOMIC DNA]</scope>
    <source>
        <strain evidence="2 3">ATCC 23126</strain>
    </source>
</reference>
<evidence type="ECO:0000313" key="3">
    <source>
        <dbReference type="Proteomes" id="UP000576082"/>
    </source>
</evidence>
<feature type="chain" id="PRO_5031398588" description="Nuclear transport factor 2 family protein" evidence="1">
    <location>
        <begin position="25"/>
        <end position="269"/>
    </location>
</feature>